<dbReference type="Proteomes" id="UP001160390">
    <property type="component" value="Unassembled WGS sequence"/>
</dbReference>
<evidence type="ECO:0000313" key="3">
    <source>
        <dbReference type="Proteomes" id="UP001160390"/>
    </source>
</evidence>
<comment type="caution">
    <text evidence="2">The sequence shown here is derived from an EMBL/GenBank/DDBJ whole genome shotgun (WGS) entry which is preliminary data.</text>
</comment>
<dbReference type="AlphaFoldDB" id="A0AA35QA27"/>
<keyword evidence="1" id="KW-0732">Signal</keyword>
<accession>A0AA35QA27</accession>
<evidence type="ECO:0000256" key="1">
    <source>
        <dbReference type="SAM" id="SignalP"/>
    </source>
</evidence>
<evidence type="ECO:0000313" key="2">
    <source>
        <dbReference type="EMBL" id="CAI6098211.1"/>
    </source>
</evidence>
<name>A0AA35QA27_9HYPO</name>
<organism evidence="2 3">
    <name type="scientific">Clonostachys chloroleuca</name>
    <dbReference type="NCBI Taxonomy" id="1926264"/>
    <lineage>
        <taxon>Eukaryota</taxon>
        <taxon>Fungi</taxon>
        <taxon>Dikarya</taxon>
        <taxon>Ascomycota</taxon>
        <taxon>Pezizomycotina</taxon>
        <taxon>Sordariomycetes</taxon>
        <taxon>Hypocreomycetidae</taxon>
        <taxon>Hypocreales</taxon>
        <taxon>Bionectriaceae</taxon>
        <taxon>Clonostachys</taxon>
    </lineage>
</organism>
<gene>
    <name evidence="2" type="ORF">CCHLO57077_00002212</name>
</gene>
<feature type="chain" id="PRO_5041240401" evidence="1">
    <location>
        <begin position="20"/>
        <end position="417"/>
    </location>
</feature>
<protein>
    <submittedName>
        <fullName evidence="2">Uncharacterized protein</fullName>
    </submittedName>
</protein>
<keyword evidence="3" id="KW-1185">Reference proteome</keyword>
<feature type="signal peptide" evidence="1">
    <location>
        <begin position="1"/>
        <end position="19"/>
    </location>
</feature>
<proteinExistence type="predicted"/>
<dbReference type="EMBL" id="CABFNP030001299">
    <property type="protein sequence ID" value="CAI6098211.1"/>
    <property type="molecule type" value="Genomic_DNA"/>
</dbReference>
<sequence length="417" mass="41767">MKVNAASIALACFAGKVIAAPTVGSSAIQNVQSVHVPSVPAANAGSLSKRNEDLVAQLKEALQATSVVSRDTSLADPAGLTNVLSNLLNKILDVLAKVLGECAGNTSLNLREVSEISDLRQILNNLEVVKRDVTDLTDTSVAPGLDLQQIIQRVINILKALLGSCNSAGTSTATNALGDLTGQLQSIPNISLGPNPLLNIHPDALNSITGAIGNIGTTRNPLGQGAAPDLLGLDGIVSGLGLGSLGLLGGSSAAPLGNTLGSLTGGSALTNRLGGGSLGNILSLGLGGPLGSLGGGLLGGGLLDPLGFLTFLKRDLETGEIAAGQAPTLVDALHSVFGYAGSGGPIGNLVDKLIAFLGFGPKQDVEARSSATDSLIPTEELVENGSLSAVGLLAVLVELAQNGDISQFDAMDKPTAQ</sequence>
<reference evidence="2" key="1">
    <citation type="submission" date="2023-01" db="EMBL/GenBank/DDBJ databases">
        <authorList>
            <person name="Piombo E."/>
        </authorList>
    </citation>
    <scope>NUCLEOTIDE SEQUENCE</scope>
</reference>